<accession>A0ABX0ZRX3</accession>
<dbReference type="EMBL" id="JAATEJ010000017">
    <property type="protein sequence ID" value="NJP45737.1"/>
    <property type="molecule type" value="Genomic_DNA"/>
</dbReference>
<gene>
    <name evidence="2" type="ORF">HCN08_20355</name>
</gene>
<evidence type="ECO:0008006" key="4">
    <source>
        <dbReference type="Google" id="ProtNLM"/>
    </source>
</evidence>
<evidence type="ECO:0000256" key="1">
    <source>
        <dbReference type="SAM" id="MobiDB-lite"/>
    </source>
</evidence>
<proteinExistence type="predicted"/>
<feature type="compositionally biased region" description="Basic residues" evidence="1">
    <location>
        <begin position="167"/>
        <end position="197"/>
    </location>
</feature>
<organism evidence="2 3">
    <name type="scientific">Actinacidiphila epipremni</name>
    <dbReference type="NCBI Taxonomy" id="2053013"/>
    <lineage>
        <taxon>Bacteria</taxon>
        <taxon>Bacillati</taxon>
        <taxon>Actinomycetota</taxon>
        <taxon>Actinomycetes</taxon>
        <taxon>Kitasatosporales</taxon>
        <taxon>Streptomycetaceae</taxon>
        <taxon>Actinacidiphila</taxon>
    </lineage>
</organism>
<sequence length="220" mass="22813">MNSSCKTAVAAAMAGGYVLGRTRKARTALAIATFLAGRRFGLSPAGLAAEGMRQLRENPRFEPLRDQISGELLAAARSAASGSAERGFTALAESLRQRGKGRGGAQDDEAEEAAEFEEDEGEETGEGSEGDGAEEEEPAQGGGGREGGRRASRRTDWDRLNGPAKKAAARKRAPAKKSPAKRTAAKKAVPARKKAAAGKKAAADHAGSGRPHGAAKRHGR</sequence>
<name>A0ABX0ZRX3_9ACTN</name>
<comment type="caution">
    <text evidence="2">The sequence shown here is derived from an EMBL/GenBank/DDBJ whole genome shotgun (WGS) entry which is preliminary data.</text>
</comment>
<dbReference type="Proteomes" id="UP000734511">
    <property type="component" value="Unassembled WGS sequence"/>
</dbReference>
<dbReference type="RefSeq" id="WP_167984606.1">
    <property type="nucleotide sequence ID" value="NZ_JAATEJ010000017.1"/>
</dbReference>
<feature type="compositionally biased region" description="Basic and acidic residues" evidence="1">
    <location>
        <begin position="146"/>
        <end position="159"/>
    </location>
</feature>
<evidence type="ECO:0000313" key="3">
    <source>
        <dbReference type="Proteomes" id="UP000734511"/>
    </source>
</evidence>
<protein>
    <recommendedName>
        <fullName evidence="4">Histone protein</fullName>
    </recommendedName>
</protein>
<evidence type="ECO:0000313" key="2">
    <source>
        <dbReference type="EMBL" id="NJP45737.1"/>
    </source>
</evidence>
<feature type="region of interest" description="Disordered" evidence="1">
    <location>
        <begin position="97"/>
        <end position="220"/>
    </location>
</feature>
<feature type="compositionally biased region" description="Acidic residues" evidence="1">
    <location>
        <begin position="106"/>
        <end position="138"/>
    </location>
</feature>
<reference evidence="2 3" key="1">
    <citation type="submission" date="2020-03" db="EMBL/GenBank/DDBJ databases">
        <title>WGS of actinomycetes isolated from Thailand.</title>
        <authorList>
            <person name="Thawai C."/>
        </authorList>
    </citation>
    <scope>NUCLEOTIDE SEQUENCE [LARGE SCALE GENOMIC DNA]</scope>
    <source>
        <strain evidence="2 3">PRB2-1</strain>
    </source>
</reference>
<keyword evidence="3" id="KW-1185">Reference proteome</keyword>